<dbReference type="InterPro" id="IPR005673">
    <property type="entry name" value="ABC_phos-bd_PstS"/>
</dbReference>
<organism evidence="10 11">
    <name type="scientific">Microbulbifer echini</name>
    <dbReference type="NCBI Taxonomy" id="1529067"/>
    <lineage>
        <taxon>Bacteria</taxon>
        <taxon>Pseudomonadati</taxon>
        <taxon>Pseudomonadota</taxon>
        <taxon>Gammaproteobacteria</taxon>
        <taxon>Cellvibrionales</taxon>
        <taxon>Microbulbiferaceae</taxon>
        <taxon>Microbulbifer</taxon>
    </lineage>
</organism>
<dbReference type="Gene3D" id="3.40.190.10">
    <property type="entry name" value="Periplasmic binding protein-like II"/>
    <property type="match status" value="2"/>
</dbReference>
<comment type="caution">
    <text evidence="10">The sequence shown here is derived from an EMBL/GenBank/DDBJ whole genome shotgun (WGS) entry which is preliminary data.</text>
</comment>
<keyword evidence="11" id="KW-1185">Reference proteome</keyword>
<protein>
    <recommendedName>
        <fullName evidence="4 7">Phosphate-binding protein PstS</fullName>
    </recommendedName>
</protein>
<dbReference type="CDD" id="cd13565">
    <property type="entry name" value="PBP2_PstS"/>
    <property type="match status" value="1"/>
</dbReference>
<evidence type="ECO:0000256" key="3">
    <source>
        <dbReference type="ARBA" id="ARBA00011529"/>
    </source>
</evidence>
<dbReference type="InterPro" id="IPR050962">
    <property type="entry name" value="Phosphate-bind_PstS"/>
</dbReference>
<evidence type="ECO:0000259" key="9">
    <source>
        <dbReference type="Pfam" id="PF12849"/>
    </source>
</evidence>
<dbReference type="Pfam" id="PF12849">
    <property type="entry name" value="PBP_like_2"/>
    <property type="match status" value="1"/>
</dbReference>
<comment type="similarity">
    <text evidence="2 7">Belongs to the PstS family.</text>
</comment>
<evidence type="ECO:0000256" key="4">
    <source>
        <dbReference type="ARBA" id="ARBA00021889"/>
    </source>
</evidence>
<evidence type="ECO:0000256" key="5">
    <source>
        <dbReference type="ARBA" id="ARBA00022448"/>
    </source>
</evidence>
<dbReference type="InterPro" id="IPR024370">
    <property type="entry name" value="PBP_domain"/>
</dbReference>
<evidence type="ECO:0000256" key="1">
    <source>
        <dbReference type="ARBA" id="ARBA00002841"/>
    </source>
</evidence>
<evidence type="ECO:0000256" key="6">
    <source>
        <dbReference type="ARBA" id="ARBA00022592"/>
    </source>
</evidence>
<comment type="subunit">
    <text evidence="3 7">The complex is composed of two ATP-binding proteins (PstB), two transmembrane proteins (PstC and PstA) and a solute-binding protein (PstS).</text>
</comment>
<dbReference type="Proteomes" id="UP001569414">
    <property type="component" value="Unassembled WGS sequence"/>
</dbReference>
<proteinExistence type="inferred from homology"/>
<keyword evidence="8" id="KW-0732">Signal</keyword>
<evidence type="ECO:0000256" key="8">
    <source>
        <dbReference type="SAM" id="SignalP"/>
    </source>
</evidence>
<name>A0ABV4NJM3_9GAMM</name>
<feature type="chain" id="PRO_5047183762" description="Phosphate-binding protein PstS" evidence="8">
    <location>
        <begin position="32"/>
        <end position="361"/>
    </location>
</feature>
<gene>
    <name evidence="10" type="primary">pstS</name>
    <name evidence="10" type="ORF">ACCI51_01800</name>
</gene>
<accession>A0ABV4NJM3</accession>
<evidence type="ECO:0000313" key="11">
    <source>
        <dbReference type="Proteomes" id="UP001569414"/>
    </source>
</evidence>
<keyword evidence="6 7" id="KW-0592">Phosphate transport</keyword>
<sequence length="361" mass="39483">MLPRCPTVLRPLVVLLAAMASILLFSVPTQAQVPENPVNLRGSGASFPYPIYVEWFRQFTHRENNIFIFYEMSSSGDGIRDFIGHTVDFAASDAAIEINELKHLKEGGVVLPVTAGEVVLVFNLPGIEELKLSREAYLGIFMGKVRHWNDPSIVASNPGVKLPRTDITVITRSESSGTSYIFSGHLSAMSEAFRETIGLDRTPNWPKLATFQQAPGNQGIAAKVRAIPGAIGYVEHGFAEIVNLPMAVLQNRAGQYVEASAKSGMAALEEVEFPNSKLPVSGAPNLIAWVWDPKGQSAYPITSFSWLLLYANQEDDKAQALRQMLVFMLSQNSQAEAGNIGLVPLPESVRLRVLNAVTYVQ</sequence>
<keyword evidence="5 7" id="KW-0813">Transport</keyword>
<evidence type="ECO:0000313" key="10">
    <source>
        <dbReference type="EMBL" id="MFA0789259.1"/>
    </source>
</evidence>
<reference evidence="10 11" key="1">
    <citation type="submission" date="2024-08" db="EMBL/GenBank/DDBJ databases">
        <authorList>
            <person name="Ishaq N."/>
        </authorList>
    </citation>
    <scope>NUCLEOTIDE SEQUENCE [LARGE SCALE GENOMIC DNA]</scope>
    <source>
        <strain evidence="10 11">JCM 30400</strain>
    </source>
</reference>
<dbReference type="RefSeq" id="WP_299588338.1">
    <property type="nucleotide sequence ID" value="NZ_JBGMEL010000001.1"/>
</dbReference>
<comment type="function">
    <text evidence="1 7">Part of the ABC transporter complex PstSACB involved in phosphate import.</text>
</comment>
<dbReference type="PANTHER" id="PTHR42996:SF1">
    <property type="entry name" value="PHOSPHATE-BINDING PROTEIN PSTS"/>
    <property type="match status" value="1"/>
</dbReference>
<dbReference type="EMBL" id="JBGMEL010000001">
    <property type="protein sequence ID" value="MFA0789259.1"/>
    <property type="molecule type" value="Genomic_DNA"/>
</dbReference>
<evidence type="ECO:0000256" key="2">
    <source>
        <dbReference type="ARBA" id="ARBA00008725"/>
    </source>
</evidence>
<evidence type="ECO:0000256" key="7">
    <source>
        <dbReference type="PIRNR" id="PIRNR002756"/>
    </source>
</evidence>
<dbReference type="PANTHER" id="PTHR42996">
    <property type="entry name" value="PHOSPHATE-BINDING PROTEIN PSTS"/>
    <property type="match status" value="1"/>
</dbReference>
<dbReference type="NCBIfam" id="TIGR00975">
    <property type="entry name" value="3a0107s03"/>
    <property type="match status" value="1"/>
</dbReference>
<feature type="signal peptide" evidence="8">
    <location>
        <begin position="1"/>
        <end position="31"/>
    </location>
</feature>
<feature type="domain" description="PBP" evidence="9">
    <location>
        <begin position="34"/>
        <end position="331"/>
    </location>
</feature>
<dbReference type="SUPFAM" id="SSF53850">
    <property type="entry name" value="Periplasmic binding protein-like II"/>
    <property type="match status" value="1"/>
</dbReference>
<dbReference type="PIRSF" id="PIRSF002756">
    <property type="entry name" value="PstS"/>
    <property type="match status" value="1"/>
</dbReference>